<evidence type="ECO:0000256" key="10">
    <source>
        <dbReference type="SAM" id="MobiDB-lite"/>
    </source>
</evidence>
<evidence type="ECO:0000259" key="11">
    <source>
        <dbReference type="Pfam" id="PF00593"/>
    </source>
</evidence>
<keyword evidence="5 9" id="KW-0798">TonB box</keyword>
<dbReference type="InterPro" id="IPR037066">
    <property type="entry name" value="Plug_dom_sf"/>
</dbReference>
<evidence type="ECO:0000256" key="5">
    <source>
        <dbReference type="ARBA" id="ARBA00023077"/>
    </source>
</evidence>
<evidence type="ECO:0000256" key="2">
    <source>
        <dbReference type="ARBA" id="ARBA00022448"/>
    </source>
</evidence>
<feature type="domain" description="TonB-dependent receptor-like beta-barrel" evidence="11">
    <location>
        <begin position="419"/>
        <end position="803"/>
    </location>
</feature>
<dbReference type="InterPro" id="IPR000531">
    <property type="entry name" value="Beta-barrel_TonB"/>
</dbReference>
<keyword evidence="2 8" id="KW-0813">Transport</keyword>
<dbReference type="Gene3D" id="2.60.40.1120">
    <property type="entry name" value="Carboxypeptidase-like, regulatory domain"/>
    <property type="match status" value="1"/>
</dbReference>
<dbReference type="SUPFAM" id="SSF56935">
    <property type="entry name" value="Porins"/>
    <property type="match status" value="1"/>
</dbReference>
<dbReference type="InterPro" id="IPR008969">
    <property type="entry name" value="CarboxyPept-like_regulatory"/>
</dbReference>
<evidence type="ECO:0000256" key="3">
    <source>
        <dbReference type="ARBA" id="ARBA00022452"/>
    </source>
</evidence>
<accession>A0A1M4SZ22</accession>
<evidence type="ECO:0000256" key="7">
    <source>
        <dbReference type="ARBA" id="ARBA00023237"/>
    </source>
</evidence>
<dbReference type="OrthoDB" id="9768177at2"/>
<keyword evidence="3 8" id="KW-1134">Transmembrane beta strand</keyword>
<evidence type="ECO:0000313" key="14">
    <source>
        <dbReference type="Proteomes" id="UP000184041"/>
    </source>
</evidence>
<reference evidence="13 14" key="1">
    <citation type="submission" date="2016-11" db="EMBL/GenBank/DDBJ databases">
        <authorList>
            <person name="Jaros S."/>
            <person name="Januszkiewicz K."/>
            <person name="Wedrychowicz H."/>
        </authorList>
    </citation>
    <scope>NUCLEOTIDE SEQUENCE [LARGE SCALE GENOMIC DNA]</scope>
    <source>
        <strain evidence="13 14">DSM 21986</strain>
    </source>
</reference>
<evidence type="ECO:0000313" key="13">
    <source>
        <dbReference type="EMBL" id="SHE37431.1"/>
    </source>
</evidence>
<dbReference type="Gene3D" id="2.40.170.20">
    <property type="entry name" value="TonB-dependent receptor, beta-barrel domain"/>
    <property type="match status" value="1"/>
</dbReference>
<sequence>MGNDTRRKGLGMVRQLILICLGLVVSVLFYPAQTAGFDTLTTPLTMQGTQQEHTVTGVVSDSQSGEVLPGVNISVEGTTTGTSTNSDGTYAITVSSEQDTLVFSFVGFQTQTIPINGRSRIDVELAPQAIVGEDVVVVGYGSQEQQDVTGSVSSVSSEQIAEVPVSDAASALQGRAAGVMVARSGSQPGDGVTVRVRGRRSLSASNDPLYIVDGIPFSGDISDINPQNIESMEVLKDASATAIYGSRGANGVILVSTSRGGNYETRVSYDGYFGVSSQLEEPDMMSGPEFAEMRREAFRAIGEYTGDSDIFTNAELEAVNNGVTYDYPDLVTDQAGYQQSHQITVQGGNKRTQFSVSGNYFNEIGIISGQDFNRYTFRINLDHEVSDRFRVGTSTLLSRFDQAYGVNPYGNALSANPLGDPYNEDGSLDFRPTDDGLATNPLSDLVPGKVLDDRERLRVFSNIFAEYDITDNLNYRINFGPDLQAYRRGVFQGTETNARGEGVPYAEKSENLLHNYTLENILNYQQTFSDTHELDITGLFSIQTEHFETDTVAASGLPYETQKYHNLGTANTAENYSSYLEEWGMMSFMGRVNYQFNNTYLFTITGRADGSSRLAEDNRWGFFPSAAIGWRITEEPFMANQDLFSDLKLRISYGVTGNTAIDPYQTQDILARSTYQFGDNPGYGYRPGQIPNKNLQWEVSRQLNVGLNYGLWDSRVTGSIEVYQTNTTDMLLQRNLPITSGFGSVFENVGETKNRGIEFTLNSQNVLDSGRDGFSWSSELTLFANREEIIDLYGNREDDVGNQWFIGEPLTVWYDYEKIGIWQESEEDEADSYGQNPGEIKVKDQNGDGIINEQDRVILGSDMPDLSGGLANHFSYKGFDLSVFLYGSFGQMIFNNFRAGNAAAIDEADGGNNTLAGRYNNIDIDYWTPDNPTNKAPRPNQSREYPLYGDTMAYQDGSFLKIRNVRLGYNLPLETVQRVGLRSLRIYINAETPLLFSKTGNIDPEQYGGVIVGDVPTTRLYTAGVNINF</sequence>
<dbReference type="InterPro" id="IPR023997">
    <property type="entry name" value="TonB-dep_OMP_SusC/RagA_CS"/>
</dbReference>
<keyword evidence="4 8" id="KW-0812">Transmembrane</keyword>
<evidence type="ECO:0000256" key="1">
    <source>
        <dbReference type="ARBA" id="ARBA00004571"/>
    </source>
</evidence>
<proteinExistence type="inferred from homology"/>
<dbReference type="Proteomes" id="UP000184041">
    <property type="component" value="Unassembled WGS sequence"/>
</dbReference>
<evidence type="ECO:0000256" key="6">
    <source>
        <dbReference type="ARBA" id="ARBA00023136"/>
    </source>
</evidence>
<name>A0A1M4SZ22_9BACT</name>
<comment type="subcellular location">
    <subcellularLocation>
        <location evidence="1 8">Cell outer membrane</location>
        <topology evidence="1 8">Multi-pass membrane protein</topology>
    </subcellularLocation>
</comment>
<comment type="similarity">
    <text evidence="8 9">Belongs to the TonB-dependent receptor family.</text>
</comment>
<dbReference type="RefSeq" id="WP_139240129.1">
    <property type="nucleotide sequence ID" value="NZ_FQUS01000001.1"/>
</dbReference>
<dbReference type="InterPro" id="IPR012910">
    <property type="entry name" value="Plug_dom"/>
</dbReference>
<dbReference type="PROSITE" id="PS52016">
    <property type="entry name" value="TONB_DEPENDENT_REC_3"/>
    <property type="match status" value="1"/>
</dbReference>
<protein>
    <submittedName>
        <fullName evidence="13">TonB-linked outer membrane protein, SusC/RagA family</fullName>
    </submittedName>
</protein>
<dbReference type="NCBIfam" id="TIGR04056">
    <property type="entry name" value="OMP_RagA_SusC"/>
    <property type="match status" value="1"/>
</dbReference>
<dbReference type="GO" id="GO:0009279">
    <property type="term" value="C:cell outer membrane"/>
    <property type="evidence" value="ECO:0007669"/>
    <property type="project" value="UniProtKB-SubCell"/>
</dbReference>
<dbReference type="AlphaFoldDB" id="A0A1M4SZ22"/>
<dbReference type="Gene3D" id="2.170.130.10">
    <property type="entry name" value="TonB-dependent receptor, plug domain"/>
    <property type="match status" value="1"/>
</dbReference>
<dbReference type="Pfam" id="PF13715">
    <property type="entry name" value="CarbopepD_reg_2"/>
    <property type="match status" value="1"/>
</dbReference>
<organism evidence="13 14">
    <name type="scientific">Fodinibius roseus</name>
    <dbReference type="NCBI Taxonomy" id="1194090"/>
    <lineage>
        <taxon>Bacteria</taxon>
        <taxon>Pseudomonadati</taxon>
        <taxon>Balneolota</taxon>
        <taxon>Balneolia</taxon>
        <taxon>Balneolales</taxon>
        <taxon>Balneolaceae</taxon>
        <taxon>Fodinibius</taxon>
    </lineage>
</organism>
<keyword evidence="14" id="KW-1185">Reference proteome</keyword>
<gene>
    <name evidence="13" type="ORF">SAMN05443144_101161</name>
</gene>
<evidence type="ECO:0000256" key="4">
    <source>
        <dbReference type="ARBA" id="ARBA00022692"/>
    </source>
</evidence>
<dbReference type="InterPro" id="IPR023996">
    <property type="entry name" value="TonB-dep_OMP_SusC/RagA"/>
</dbReference>
<evidence type="ECO:0000256" key="9">
    <source>
        <dbReference type="RuleBase" id="RU003357"/>
    </source>
</evidence>
<dbReference type="SUPFAM" id="SSF49464">
    <property type="entry name" value="Carboxypeptidase regulatory domain-like"/>
    <property type="match status" value="1"/>
</dbReference>
<dbReference type="EMBL" id="FQUS01000001">
    <property type="protein sequence ID" value="SHE37431.1"/>
    <property type="molecule type" value="Genomic_DNA"/>
</dbReference>
<dbReference type="STRING" id="1194090.SAMN05443144_101161"/>
<feature type="region of interest" description="Disordered" evidence="10">
    <location>
        <begin position="827"/>
        <end position="846"/>
    </location>
</feature>
<dbReference type="InterPro" id="IPR039426">
    <property type="entry name" value="TonB-dep_rcpt-like"/>
</dbReference>
<keyword evidence="7 8" id="KW-0998">Cell outer membrane</keyword>
<evidence type="ECO:0000259" key="12">
    <source>
        <dbReference type="Pfam" id="PF07715"/>
    </source>
</evidence>
<dbReference type="Pfam" id="PF07715">
    <property type="entry name" value="Plug"/>
    <property type="match status" value="1"/>
</dbReference>
<keyword evidence="6 8" id="KW-0472">Membrane</keyword>
<evidence type="ECO:0000256" key="8">
    <source>
        <dbReference type="PROSITE-ProRule" id="PRU01360"/>
    </source>
</evidence>
<dbReference type="NCBIfam" id="TIGR04057">
    <property type="entry name" value="SusC_RagA_signa"/>
    <property type="match status" value="1"/>
</dbReference>
<dbReference type="Pfam" id="PF00593">
    <property type="entry name" value="TonB_dep_Rec_b-barrel"/>
    <property type="match status" value="1"/>
</dbReference>
<dbReference type="InterPro" id="IPR036942">
    <property type="entry name" value="Beta-barrel_TonB_sf"/>
</dbReference>
<feature type="domain" description="TonB-dependent receptor plug" evidence="12">
    <location>
        <begin position="145"/>
        <end position="252"/>
    </location>
</feature>